<evidence type="ECO:0000313" key="1">
    <source>
        <dbReference type="EMBL" id="ACR12767.1"/>
    </source>
</evidence>
<evidence type="ECO:0000313" key="2">
    <source>
        <dbReference type="Proteomes" id="UP000009080"/>
    </source>
</evidence>
<sequence length="58" mass="6860">MIILNYVPAMNLLFLLSSQKRTLLIGGFCESQIKAFPQQSKKQKFYFPNQRELLFDFD</sequence>
<accession>C5BTU5</accession>
<keyword evidence="2" id="KW-1185">Reference proteome</keyword>
<dbReference type="STRING" id="377629.TERTU_4020"/>
<organism evidence="1 2">
    <name type="scientific">Teredinibacter turnerae (strain ATCC 39867 / T7901)</name>
    <dbReference type="NCBI Taxonomy" id="377629"/>
    <lineage>
        <taxon>Bacteria</taxon>
        <taxon>Pseudomonadati</taxon>
        <taxon>Pseudomonadota</taxon>
        <taxon>Gammaproteobacteria</taxon>
        <taxon>Cellvibrionales</taxon>
        <taxon>Cellvibrionaceae</taxon>
        <taxon>Teredinibacter</taxon>
    </lineage>
</organism>
<dbReference type="KEGG" id="ttu:TERTU_4020"/>
<gene>
    <name evidence="1" type="ordered locus">TERTU_4020</name>
</gene>
<dbReference type="HOGENOM" id="CLU_2977754_0_0_6"/>
<protein>
    <submittedName>
        <fullName evidence="1">Uncharacterized protein</fullName>
    </submittedName>
</protein>
<dbReference type="EMBL" id="CP001614">
    <property type="protein sequence ID" value="ACR12767.1"/>
    <property type="molecule type" value="Genomic_DNA"/>
</dbReference>
<name>C5BTU5_TERTT</name>
<dbReference type="AlphaFoldDB" id="C5BTU5"/>
<reference evidence="1 2" key="1">
    <citation type="journal article" date="2009" name="PLoS ONE">
        <title>The complete genome of Teredinibacter turnerae T7901: an intracellular endosymbiont of marine wood-boring bivalves (shipworms).</title>
        <authorList>
            <person name="Yang J.C."/>
            <person name="Madupu R."/>
            <person name="Durkin A.S."/>
            <person name="Ekborg N.A."/>
            <person name="Pedamallu C.S."/>
            <person name="Hostetler J.B."/>
            <person name="Radune D."/>
            <person name="Toms B.S."/>
            <person name="Henrissat B."/>
            <person name="Coutinho P.M."/>
            <person name="Schwarz S."/>
            <person name="Field L."/>
            <person name="Trindade-Silva A.E."/>
            <person name="Soares C.A.G."/>
            <person name="Elshahawi S."/>
            <person name="Hanora A."/>
            <person name="Schmidt E.W."/>
            <person name="Haygood M.G."/>
            <person name="Posfai J."/>
            <person name="Benner J."/>
            <person name="Madinger C."/>
            <person name="Nove J."/>
            <person name="Anton B."/>
            <person name="Chaudhary K."/>
            <person name="Foster J."/>
            <person name="Holman A."/>
            <person name="Kumar S."/>
            <person name="Lessard P.A."/>
            <person name="Luyten Y.A."/>
            <person name="Slatko B."/>
            <person name="Wood N."/>
            <person name="Wu B."/>
            <person name="Teplitski M."/>
            <person name="Mougous J.D."/>
            <person name="Ward N."/>
            <person name="Eisen J.A."/>
            <person name="Badger J.H."/>
            <person name="Distel D.L."/>
        </authorList>
    </citation>
    <scope>NUCLEOTIDE SEQUENCE [LARGE SCALE GENOMIC DNA]</scope>
    <source>
        <strain evidence="2">ATCC 39867 / T7901</strain>
    </source>
</reference>
<dbReference type="Proteomes" id="UP000009080">
    <property type="component" value="Chromosome"/>
</dbReference>
<proteinExistence type="predicted"/>